<evidence type="ECO:0000313" key="2">
    <source>
        <dbReference type="EMBL" id="AGF57032.1"/>
    </source>
</evidence>
<dbReference type="GO" id="GO:0006313">
    <property type="term" value="P:DNA transposition"/>
    <property type="evidence" value="ECO:0007669"/>
    <property type="project" value="InterPro"/>
</dbReference>
<proteinExistence type="predicted"/>
<gene>
    <name evidence="2" type="ORF">Cspa_c32710</name>
</gene>
<accession>M1N0C7</accession>
<keyword evidence="3" id="KW-1185">Reference proteome</keyword>
<sequence>MNALARAIFFVKRREFRERELQDQFQRASALNILINAIIIWNTTYLQKAVDHLKQSYTFDESLLKNIAPLGWEHINLLGEYNFDTKNIPELYDIKLPEKIKINFEIECCVFIIFTGIKNEKITVTNYQRPQLIQDDILLKEANNKFERMKKK</sequence>
<evidence type="ECO:0000259" key="1">
    <source>
        <dbReference type="Pfam" id="PF01526"/>
    </source>
</evidence>
<dbReference type="Proteomes" id="UP000011728">
    <property type="component" value="Chromosome"/>
</dbReference>
<dbReference type="PATRIC" id="fig|931276.5.peg.3294"/>
<organism evidence="2 3">
    <name type="scientific">Clostridium saccharoperbutylacetonicum N1-4(HMT)</name>
    <dbReference type="NCBI Taxonomy" id="931276"/>
    <lineage>
        <taxon>Bacteria</taxon>
        <taxon>Bacillati</taxon>
        <taxon>Bacillota</taxon>
        <taxon>Clostridia</taxon>
        <taxon>Eubacteriales</taxon>
        <taxon>Clostridiaceae</taxon>
        <taxon>Clostridium</taxon>
    </lineage>
</organism>
<dbReference type="AlphaFoldDB" id="M1N0C7"/>
<evidence type="ECO:0000313" key="3">
    <source>
        <dbReference type="Proteomes" id="UP000011728"/>
    </source>
</evidence>
<name>M1N0C7_9CLOT</name>
<dbReference type="HOGENOM" id="CLU_1719178_0_0_9"/>
<dbReference type="eggNOG" id="COG4644">
    <property type="taxonomic scope" value="Bacteria"/>
</dbReference>
<dbReference type="GO" id="GO:0004803">
    <property type="term" value="F:transposase activity"/>
    <property type="evidence" value="ECO:0007669"/>
    <property type="project" value="InterPro"/>
</dbReference>
<dbReference type="EMBL" id="CP004121">
    <property type="protein sequence ID" value="AGF57032.1"/>
    <property type="molecule type" value="Genomic_DNA"/>
</dbReference>
<dbReference type="KEGG" id="csr:Cspa_c32710"/>
<dbReference type="InterPro" id="IPR002513">
    <property type="entry name" value="Tn3_Tnp_DDE_dom"/>
</dbReference>
<reference evidence="2 3" key="1">
    <citation type="submission" date="2013-02" db="EMBL/GenBank/DDBJ databases">
        <title>Genome sequence of Clostridium saccharoperbutylacetonicum N1-4(HMT).</title>
        <authorList>
            <person name="Poehlein A."/>
            <person name="Daniel R."/>
        </authorList>
    </citation>
    <scope>NUCLEOTIDE SEQUENCE [LARGE SCALE GENOMIC DNA]</scope>
    <source>
        <strain evidence="3">N1-4(HMT)</strain>
    </source>
</reference>
<dbReference type="Pfam" id="PF01526">
    <property type="entry name" value="DDE_Tnp_Tn3"/>
    <property type="match status" value="1"/>
</dbReference>
<protein>
    <submittedName>
        <fullName evidence="2">Transposase</fullName>
    </submittedName>
</protein>
<feature type="domain" description="Tn3 transposase DDE" evidence="1">
    <location>
        <begin position="1"/>
        <end position="81"/>
    </location>
</feature>